<dbReference type="AlphaFoldDB" id="A0A5S4FD69"/>
<dbReference type="RefSeq" id="WP_138698015.1">
    <property type="nucleotide sequence ID" value="NZ_JBHSAZ010000107.1"/>
</dbReference>
<dbReference type="Pfam" id="PF19817">
    <property type="entry name" value="DUF6300"/>
    <property type="match status" value="1"/>
</dbReference>
<evidence type="ECO:0000313" key="2">
    <source>
        <dbReference type="Proteomes" id="UP000306628"/>
    </source>
</evidence>
<dbReference type="EMBL" id="VCKX01000393">
    <property type="protein sequence ID" value="TMR15487.1"/>
    <property type="molecule type" value="Genomic_DNA"/>
</dbReference>
<keyword evidence="2" id="KW-1185">Reference proteome</keyword>
<organism evidence="1 2">
    <name type="scientific">Nonomuraea zeae</name>
    <dbReference type="NCBI Taxonomy" id="1642303"/>
    <lineage>
        <taxon>Bacteria</taxon>
        <taxon>Bacillati</taxon>
        <taxon>Actinomycetota</taxon>
        <taxon>Actinomycetes</taxon>
        <taxon>Streptosporangiales</taxon>
        <taxon>Streptosporangiaceae</taxon>
        <taxon>Nonomuraea</taxon>
    </lineage>
</organism>
<sequence>MSVAPACPRCRAGEVLAVLRLPHTWANASGGPVRGMSEIVVCARCDAGDPLTGPIVAYFAAHDQVRPESLDQLARPLRRWLDRARPPEPDEQALEAEIEAWYRGDL</sequence>
<dbReference type="InterPro" id="IPR046267">
    <property type="entry name" value="DUF6300"/>
</dbReference>
<reference evidence="1 2" key="1">
    <citation type="submission" date="2019-05" db="EMBL/GenBank/DDBJ databases">
        <title>Draft genome sequence of Nonomuraea zeae DSM 100528.</title>
        <authorList>
            <person name="Saricaoglu S."/>
            <person name="Isik K."/>
        </authorList>
    </citation>
    <scope>NUCLEOTIDE SEQUENCE [LARGE SCALE GENOMIC DNA]</scope>
    <source>
        <strain evidence="1 2">DSM 100528</strain>
    </source>
</reference>
<gene>
    <name evidence="1" type="ORF">ETD85_56100</name>
</gene>
<evidence type="ECO:0000313" key="1">
    <source>
        <dbReference type="EMBL" id="TMR15487.1"/>
    </source>
</evidence>
<protein>
    <submittedName>
        <fullName evidence="1">Uncharacterized protein</fullName>
    </submittedName>
</protein>
<name>A0A5S4FD69_9ACTN</name>
<proteinExistence type="predicted"/>
<dbReference type="OrthoDB" id="3538861at2"/>
<dbReference type="Proteomes" id="UP000306628">
    <property type="component" value="Unassembled WGS sequence"/>
</dbReference>
<comment type="caution">
    <text evidence="1">The sequence shown here is derived from an EMBL/GenBank/DDBJ whole genome shotgun (WGS) entry which is preliminary data.</text>
</comment>
<accession>A0A5S4FD69</accession>